<keyword evidence="2" id="KW-0812">Transmembrane</keyword>
<feature type="compositionally biased region" description="Basic residues" evidence="1">
    <location>
        <begin position="121"/>
        <end position="132"/>
    </location>
</feature>
<feature type="region of interest" description="Disordered" evidence="1">
    <location>
        <begin position="113"/>
        <end position="163"/>
    </location>
</feature>
<name>A0A8S9VQL7_PLAFO</name>
<gene>
    <name evidence="3" type="ORF">CYL21_2067</name>
</gene>
<comment type="caution">
    <text evidence="3">The sequence shown here is derived from an EMBL/GenBank/DDBJ whole genome shotgun (WGS) entry which is preliminary data.</text>
</comment>
<proteinExistence type="predicted"/>
<feature type="transmembrane region" description="Helical" evidence="2">
    <location>
        <begin position="6"/>
        <end position="32"/>
    </location>
</feature>
<dbReference type="SMR" id="A0A8S9VQL7"/>
<evidence type="ECO:0000313" key="4">
    <source>
        <dbReference type="Proteomes" id="UP000754359"/>
    </source>
</evidence>
<evidence type="ECO:0000313" key="3">
    <source>
        <dbReference type="EMBL" id="KAF4328924.1"/>
    </source>
</evidence>
<dbReference type="EMBL" id="QFXU01000012">
    <property type="protein sequence ID" value="KAF4328924.1"/>
    <property type="molecule type" value="Genomic_DNA"/>
</dbReference>
<accession>A0A8S9VQL7</accession>
<keyword evidence="2" id="KW-1133">Transmembrane helix</keyword>
<evidence type="ECO:0000256" key="2">
    <source>
        <dbReference type="SAM" id="Phobius"/>
    </source>
</evidence>
<keyword evidence="2" id="KW-0472">Membrane</keyword>
<reference evidence="3 4" key="1">
    <citation type="submission" date="2018-05" db="EMBL/GenBank/DDBJ databases">
        <title>Genome assembly of Plasmodium falciparum NF54 DiCre.</title>
        <authorList>
            <person name="Baumgarten S."/>
            <person name="Treeck M."/>
            <person name="Scherf A."/>
        </authorList>
    </citation>
    <scope>NUCLEOTIDE SEQUENCE [LARGE SCALE GENOMIC DNA]</scope>
    <source>
        <strain evidence="3">NF54</strain>
    </source>
</reference>
<dbReference type="AlphaFoldDB" id="A0A8S9VQL7"/>
<evidence type="ECO:0000256" key="1">
    <source>
        <dbReference type="SAM" id="MobiDB-lite"/>
    </source>
</evidence>
<organism evidence="3 4">
    <name type="scientific">Plasmodium falciparum (isolate NF54)</name>
    <dbReference type="NCBI Taxonomy" id="5843"/>
    <lineage>
        <taxon>Eukaryota</taxon>
        <taxon>Sar</taxon>
        <taxon>Alveolata</taxon>
        <taxon>Apicomplexa</taxon>
        <taxon>Aconoidasida</taxon>
        <taxon>Haemosporida</taxon>
        <taxon>Plasmodiidae</taxon>
        <taxon>Plasmodium</taxon>
        <taxon>Plasmodium (Laverania)</taxon>
    </lineage>
</organism>
<protein>
    <submittedName>
        <fullName evidence="3">Uncharacterized protein</fullName>
    </submittedName>
</protein>
<feature type="compositionally biased region" description="Basic and acidic residues" evidence="1">
    <location>
        <begin position="140"/>
        <end position="163"/>
    </location>
</feature>
<dbReference type="Proteomes" id="UP000754359">
    <property type="component" value="Unassembled WGS sequence"/>
</dbReference>
<sequence length="472" mass="56907">MYLFFLTAYIYVLIYIIFNNILVSFYSCYILLNKIDVVPLLIKNNKGIYKTTNIFSSLDRLNKKINIKGKKEKICSLQKLYWISNEGKYMPFQHKKKKKYKILQNVNNEEYLEEGGETEKKKKKKKKKKKLIKGNNEVIKGNKDINKENNEEYNKENNEEHNKDYNKTRIVKRKVKKISKDVLQNIEENKCLNEKEKHKKELENEEFDLLNYFRMEENSLKSQINPEKSKDIIRSEHFKQMMSDLNIKEDDVLQMLKRSEKDVTHFINKNLTLDEIQKKAQSDDEHNEKLFDIYMNNKSINFLENINFKRIGKKYKDIVKEVIDIFIDKNFNFNELIKYIDEDEQKNNCIYILKENILFKDLDNATLFEIIKKSILIAYLNITFSNDIHNYDWNAQIENYITTSLNTQYYRINEISYSNNSININIKYIKNDKDNVNQHEEIEYNIKDSIRQYEHNNNLNILSNFNIFIYFT</sequence>